<protein>
    <recommendedName>
        <fullName evidence="1">C962R-like N-terminal AEP domain-containing protein</fullName>
    </recommendedName>
</protein>
<dbReference type="EMBL" id="MN739352">
    <property type="protein sequence ID" value="QHT00095.1"/>
    <property type="molecule type" value="Genomic_DNA"/>
</dbReference>
<evidence type="ECO:0000259" key="1">
    <source>
        <dbReference type="Pfam" id="PF23162"/>
    </source>
</evidence>
<name>A0A6C0C8N2_9ZZZZ</name>
<proteinExistence type="predicted"/>
<sequence>MHCSVKHAANYQLMKFLKSHICKDDSYTHTSTIQGQWHISNNELPEFYTLYSNAAQYFPMYIVEKSETKKPMPMIFEFTPYDSLHENEFDGNIFDNFDWTSMVEKIISIITGMFGHGRDFTYVFLSQENICGGRNFCFHFPYIVCEQIHHIMVQNILKNETQNVAISYVIDPHLYLSTSKHVKPYKIIKVSNDLDIQKMSIYALVNLLSVRNKHHLAIQPLRGAEFYSYPEKIIKVEDLPKINYDKKVIETLLKMIGKNRMSCGRTFRQMTVIFHYCHTTNINKDIDFYKIWKKCRGTFSGKHMWKYCNNFLRYDLNITSLYYYAHIDDPILFEKTVDLNPAFRDMLLQKNEK</sequence>
<evidence type="ECO:0000313" key="2">
    <source>
        <dbReference type="EMBL" id="QHT00095.1"/>
    </source>
</evidence>
<dbReference type="AlphaFoldDB" id="A0A6C0C8N2"/>
<feature type="domain" description="C962R-like N-terminal AEP" evidence="1">
    <location>
        <begin position="28"/>
        <end position="165"/>
    </location>
</feature>
<organism evidence="2">
    <name type="scientific">viral metagenome</name>
    <dbReference type="NCBI Taxonomy" id="1070528"/>
    <lineage>
        <taxon>unclassified sequences</taxon>
        <taxon>metagenomes</taxon>
        <taxon>organismal metagenomes</taxon>
    </lineage>
</organism>
<dbReference type="Pfam" id="PF23162">
    <property type="entry name" value="AEP_C962R"/>
    <property type="match status" value="1"/>
</dbReference>
<reference evidence="2" key="1">
    <citation type="journal article" date="2020" name="Nature">
        <title>Giant virus diversity and host interactions through global metagenomics.</title>
        <authorList>
            <person name="Schulz F."/>
            <person name="Roux S."/>
            <person name="Paez-Espino D."/>
            <person name="Jungbluth S."/>
            <person name="Walsh D.A."/>
            <person name="Denef V.J."/>
            <person name="McMahon K.D."/>
            <person name="Konstantinidis K.T."/>
            <person name="Eloe-Fadrosh E.A."/>
            <person name="Kyrpides N.C."/>
            <person name="Woyke T."/>
        </authorList>
    </citation>
    <scope>NUCLEOTIDE SEQUENCE</scope>
    <source>
        <strain evidence="2">GVMAG-M-3300020192-26</strain>
    </source>
</reference>
<accession>A0A6C0C8N2</accession>
<dbReference type="InterPro" id="IPR056443">
    <property type="entry name" value="AEP_C962R"/>
</dbReference>